<dbReference type="OrthoDB" id="9799909at2"/>
<evidence type="ECO:0000259" key="5">
    <source>
        <dbReference type="SMART" id="SM00731"/>
    </source>
</evidence>
<dbReference type="NCBIfam" id="NF003339">
    <property type="entry name" value="PRK04351.1"/>
    <property type="match status" value="1"/>
</dbReference>
<accession>A0A4P6ZX33</accession>
<feature type="binding site" evidence="4">
    <location>
        <position position="67"/>
    </location>
    <ligand>
        <name>Zn(2+)</name>
        <dbReference type="ChEBI" id="CHEBI:29105"/>
    </ligand>
</feature>
<dbReference type="SMART" id="SM00731">
    <property type="entry name" value="SprT"/>
    <property type="match status" value="1"/>
</dbReference>
<evidence type="ECO:0000256" key="4">
    <source>
        <dbReference type="HAMAP-Rule" id="MF_00745"/>
    </source>
</evidence>
<evidence type="ECO:0000313" key="7">
    <source>
        <dbReference type="Proteomes" id="UP000294292"/>
    </source>
</evidence>
<protein>
    <recommendedName>
        <fullName evidence="4">Protein SprT-like</fullName>
    </recommendedName>
</protein>
<organism evidence="6 7">
    <name type="scientific">Paenisporosarcina antarctica</name>
    <dbReference type="NCBI Taxonomy" id="417367"/>
    <lineage>
        <taxon>Bacteria</taxon>
        <taxon>Bacillati</taxon>
        <taxon>Bacillota</taxon>
        <taxon>Bacilli</taxon>
        <taxon>Bacillales</taxon>
        <taxon>Caryophanaceae</taxon>
        <taxon>Paenisporosarcina</taxon>
    </lineage>
</organism>
<dbReference type="InterPro" id="IPR035240">
    <property type="entry name" value="SprT_Zn_ribbon"/>
</dbReference>
<feature type="domain" description="SprT-like" evidence="5">
    <location>
        <begin position="4"/>
        <end position="150"/>
    </location>
</feature>
<dbReference type="Pfam" id="PF17283">
    <property type="entry name" value="Zn_ribbon_SprT"/>
    <property type="match status" value="1"/>
</dbReference>
<sequence>MTNEELHLLVIKISEDVFNKPFLHEAYFNSRLKTTGGRYMLQTHHIQLNPKSLELYGEEELEGIIRHELCHYHLHIEGKGYKHRDRDFKYLLKMTNSPRFCANLGSAKRKSGAIQHVYSCVSCGLLYRRKIRLNTAKYRCGKCSGQLSKVQ</sequence>
<dbReference type="RefSeq" id="WP_134208636.1">
    <property type="nucleotide sequence ID" value="NZ_CP038015.1"/>
</dbReference>
<dbReference type="AlphaFoldDB" id="A0A4P6ZX33"/>
<keyword evidence="7" id="KW-1185">Reference proteome</keyword>
<proteinExistence type="inferred from homology"/>
<dbReference type="Pfam" id="PF10263">
    <property type="entry name" value="SprT-like"/>
    <property type="match status" value="1"/>
</dbReference>
<dbReference type="HAMAP" id="MF_00745">
    <property type="entry name" value="SprT_like"/>
    <property type="match status" value="1"/>
</dbReference>
<name>A0A4P6ZX33_9BACL</name>
<dbReference type="InterPro" id="IPR023524">
    <property type="entry name" value="Uncharacterised_SprT-like"/>
</dbReference>
<feature type="active site" evidence="4">
    <location>
        <position position="68"/>
    </location>
</feature>
<gene>
    <name evidence="6" type="ORF">E2636_02245</name>
</gene>
<evidence type="ECO:0000313" key="6">
    <source>
        <dbReference type="EMBL" id="QBP40056.1"/>
    </source>
</evidence>
<dbReference type="GO" id="GO:0006950">
    <property type="term" value="P:response to stress"/>
    <property type="evidence" value="ECO:0007669"/>
    <property type="project" value="UniProtKB-ARBA"/>
</dbReference>
<comment type="similarity">
    <text evidence="4">Belongs to the SprT family.</text>
</comment>
<comment type="cofactor">
    <cofactor evidence="4">
        <name>Zn(2+)</name>
        <dbReference type="ChEBI" id="CHEBI:29105"/>
    </cofactor>
    <text evidence="4">Binds 1 zinc ion.</text>
</comment>
<dbReference type="KEGG" id="panc:E2636_02245"/>
<dbReference type="Proteomes" id="UP000294292">
    <property type="component" value="Chromosome"/>
</dbReference>
<feature type="binding site" evidence="4">
    <location>
        <position position="71"/>
    </location>
    <ligand>
        <name>Zn(2+)</name>
        <dbReference type="ChEBI" id="CHEBI:29105"/>
    </ligand>
</feature>
<dbReference type="InterPro" id="IPR006640">
    <property type="entry name" value="SprT-like_domain"/>
</dbReference>
<dbReference type="EMBL" id="CP038015">
    <property type="protein sequence ID" value="QBP40056.1"/>
    <property type="molecule type" value="Genomic_DNA"/>
</dbReference>
<evidence type="ECO:0000256" key="1">
    <source>
        <dbReference type="ARBA" id="ARBA00022490"/>
    </source>
</evidence>
<reference evidence="6 7" key="1">
    <citation type="submission" date="2019-03" db="EMBL/GenBank/DDBJ databases">
        <title>Complete genome sequence of Paenisporosarcina antarctica CGMCC 1.6503T.</title>
        <authorList>
            <person name="Rong J.-C."/>
            <person name="Chi N.-Y."/>
            <person name="Zhang Q.-F."/>
        </authorList>
    </citation>
    <scope>NUCLEOTIDE SEQUENCE [LARGE SCALE GENOMIC DNA]</scope>
    <source>
        <strain evidence="6 7">CGMCC 1.6503</strain>
    </source>
</reference>
<evidence type="ECO:0000256" key="2">
    <source>
        <dbReference type="ARBA" id="ARBA00022723"/>
    </source>
</evidence>
<keyword evidence="2 4" id="KW-0479">Metal-binding</keyword>
<evidence type="ECO:0000256" key="3">
    <source>
        <dbReference type="ARBA" id="ARBA00022833"/>
    </source>
</evidence>
<keyword evidence="1 4" id="KW-0963">Cytoplasm</keyword>
<comment type="subcellular location">
    <subcellularLocation>
        <location evidence="4">Cytoplasm</location>
    </subcellularLocation>
</comment>
<dbReference type="GO" id="GO:0008270">
    <property type="term" value="F:zinc ion binding"/>
    <property type="evidence" value="ECO:0007669"/>
    <property type="project" value="UniProtKB-UniRule"/>
</dbReference>
<dbReference type="GO" id="GO:0005737">
    <property type="term" value="C:cytoplasm"/>
    <property type="evidence" value="ECO:0007669"/>
    <property type="project" value="UniProtKB-SubCell"/>
</dbReference>
<keyword evidence="3 4" id="KW-0862">Zinc</keyword>